<dbReference type="SUPFAM" id="SSF53850">
    <property type="entry name" value="Periplasmic binding protein-like II"/>
    <property type="match status" value="1"/>
</dbReference>
<feature type="transmembrane region" description="Helical" evidence="15">
    <location>
        <begin position="473"/>
        <end position="494"/>
    </location>
</feature>
<comment type="subcellular location">
    <subcellularLocation>
        <location evidence="1">Cell membrane</location>
        <topology evidence="1">Multi-pass membrane protein</topology>
    </subcellularLocation>
</comment>
<dbReference type="GO" id="GO:0015276">
    <property type="term" value="F:ligand-gated monoatomic ion channel activity"/>
    <property type="evidence" value="ECO:0007669"/>
    <property type="project" value="InterPro"/>
</dbReference>
<dbReference type="SMART" id="SM00918">
    <property type="entry name" value="Lig_chan-Glu_bd"/>
    <property type="match status" value="1"/>
</dbReference>
<keyword evidence="5 15" id="KW-1133">Transmembrane helix</keyword>
<evidence type="ECO:0000256" key="2">
    <source>
        <dbReference type="ARBA" id="ARBA00022448"/>
    </source>
</evidence>
<evidence type="ECO:0000256" key="6">
    <source>
        <dbReference type="ARBA" id="ARBA00023065"/>
    </source>
</evidence>
<feature type="site" description="Interaction with the cone snail toxin Con-ikot-ikot" evidence="13">
    <location>
        <position position="349"/>
    </location>
</feature>
<keyword evidence="7 15" id="KW-0472">Membrane</keyword>
<evidence type="ECO:0000256" key="7">
    <source>
        <dbReference type="ARBA" id="ARBA00023136"/>
    </source>
</evidence>
<feature type="transmembrane region" description="Helical" evidence="15">
    <location>
        <begin position="185"/>
        <end position="210"/>
    </location>
</feature>
<keyword evidence="2" id="KW-0813">Transport</keyword>
<feature type="binding site" evidence="12">
    <location>
        <position position="148"/>
    </location>
    <ligand>
        <name>L-glutamate</name>
        <dbReference type="ChEBI" id="CHEBI:29985"/>
    </ligand>
</feature>
<feature type="binding site" evidence="12">
    <location>
        <position position="344"/>
    </location>
    <ligand>
        <name>L-glutamate</name>
        <dbReference type="ChEBI" id="CHEBI:29985"/>
    </ligand>
</feature>
<reference evidence="18" key="1">
    <citation type="journal article" date="2013" name="Invertebr. Neurosci.">
        <title>NMDA receptor expression and C terminus structure in the rotifer Brachionus plicatilis and long-term potentiation across the Metazoa.</title>
        <authorList>
            <person name="Kenny N.J."/>
            <person name="Dearden P.K."/>
        </authorList>
    </citation>
    <scope>NUCLEOTIDE SEQUENCE</scope>
</reference>
<feature type="domain" description="Ionotropic glutamate receptor C-terminal" evidence="16">
    <location>
        <begin position="69"/>
        <end position="450"/>
    </location>
</feature>
<evidence type="ECO:0000256" key="10">
    <source>
        <dbReference type="ARBA" id="ARBA00023286"/>
    </source>
</evidence>
<keyword evidence="4 15" id="KW-0812">Transmembrane</keyword>
<feature type="domain" description="Ionotropic glutamate receptor L-glutamate and glycine-binding" evidence="17">
    <location>
        <begin position="72"/>
        <end position="132"/>
    </location>
</feature>
<dbReference type="PRINTS" id="PR00177">
    <property type="entry name" value="NMDARECEPTOR"/>
</dbReference>
<evidence type="ECO:0000256" key="5">
    <source>
        <dbReference type="ARBA" id="ARBA00022989"/>
    </source>
</evidence>
<dbReference type="PANTHER" id="PTHR18966">
    <property type="entry name" value="IONOTROPIC GLUTAMATE RECEPTOR"/>
    <property type="match status" value="1"/>
</dbReference>
<evidence type="ECO:0000256" key="14">
    <source>
        <dbReference type="PIRSR" id="PIRSR601508-3"/>
    </source>
</evidence>
<dbReference type="Gene3D" id="3.40.190.10">
    <property type="entry name" value="Periplasmic binding protein-like II"/>
    <property type="match status" value="2"/>
</dbReference>
<evidence type="ECO:0000256" key="12">
    <source>
        <dbReference type="PIRSR" id="PIRSR601508-1"/>
    </source>
</evidence>
<dbReference type="EMBL" id="KC626074">
    <property type="protein sequence ID" value="AGI63876.1"/>
    <property type="molecule type" value="mRNA"/>
</dbReference>
<feature type="disulfide bond" evidence="14">
    <location>
        <begin position="399"/>
        <end position="452"/>
    </location>
</feature>
<dbReference type="GO" id="GO:0038023">
    <property type="term" value="F:signaling receptor activity"/>
    <property type="evidence" value="ECO:0007669"/>
    <property type="project" value="InterPro"/>
</dbReference>
<dbReference type="GO" id="GO:0005886">
    <property type="term" value="C:plasma membrane"/>
    <property type="evidence" value="ECO:0007669"/>
    <property type="project" value="UniProtKB-SubCell"/>
</dbReference>
<feature type="site" description="Crucial to convey clamshell closure to channel opening" evidence="13">
    <location>
        <position position="316"/>
    </location>
</feature>
<accession>M9R1C0</accession>
<dbReference type="FunFam" id="3.40.190.10:FF:000097">
    <property type="entry name" value="Putative glutamate receptor ionotropic NMDA 3A"/>
    <property type="match status" value="1"/>
</dbReference>
<dbReference type="Pfam" id="PF00060">
    <property type="entry name" value="Lig_chan"/>
    <property type="match status" value="1"/>
</dbReference>
<feature type="binding site" evidence="12">
    <location>
        <position position="343"/>
    </location>
    <ligand>
        <name>L-glutamate</name>
        <dbReference type="ChEBI" id="CHEBI:29985"/>
    </ligand>
</feature>
<keyword evidence="8 18" id="KW-0675">Receptor</keyword>
<evidence type="ECO:0000256" key="4">
    <source>
        <dbReference type="ARBA" id="ARBA00022692"/>
    </source>
</evidence>
<dbReference type="InterPro" id="IPR001320">
    <property type="entry name" value="Iontro_rcpt_C"/>
</dbReference>
<organism evidence="18">
    <name type="scientific">Brachionus plicatilis</name>
    <name type="common">Marine rotifer</name>
    <name type="synonym">Brachionus muelleri</name>
    <dbReference type="NCBI Taxonomy" id="10195"/>
    <lineage>
        <taxon>Eukaryota</taxon>
        <taxon>Metazoa</taxon>
        <taxon>Spiralia</taxon>
        <taxon>Gnathifera</taxon>
        <taxon>Rotifera</taxon>
        <taxon>Eurotatoria</taxon>
        <taxon>Monogononta</taxon>
        <taxon>Pseudotrocha</taxon>
        <taxon>Ploima</taxon>
        <taxon>Brachionidae</taxon>
        <taxon>Brachionus</taxon>
    </lineage>
</organism>
<evidence type="ECO:0000259" key="17">
    <source>
        <dbReference type="SMART" id="SM00918"/>
    </source>
</evidence>
<dbReference type="Pfam" id="PF10613">
    <property type="entry name" value="Lig_chan-Glu_bd"/>
    <property type="match status" value="1"/>
</dbReference>
<dbReference type="SMART" id="SM00079">
    <property type="entry name" value="PBPe"/>
    <property type="match status" value="1"/>
</dbReference>
<proteinExistence type="evidence at transcript level"/>
<keyword evidence="10" id="KW-1071">Ligand-gated ion channel</keyword>
<dbReference type="InterPro" id="IPR019594">
    <property type="entry name" value="Glu/Gly-bd"/>
</dbReference>
<sequence length="640" mass="73475">NKVILMDDLVWPGKQHKPPLGKPIKFHLKVVTLQEPPFVIFKDPLSDGTCSTKSLIVRVTKEKFLTKKKILSALNRSDPSQFRCASGFYVDLMIELSDKLQFTFDIYEVEDKTWGGKSKSGEWNGLIKDLITNKADLAMTSLKITTERSEIIDFSVPFYGTGIAIVVSLRPGTISTTAFLKPYDYLIWIMLLLVTLHSVAIAVFLFEWIVNKFRYKNKKVKRTFEFINDPKLKKPDPKTKAFTLVKVNDKSRFTFGKSLWLVWVLLFRVATKTQQPSGFASKFMVNIWATLCLAFTASYTANLAAFMIIREEFPDLKGVEDPRLTNPYGYKPAYKFGTVSSGSTEEIIKKNHPIMYDYMKKYMANNASHGIDLVKRRKLDAFLYDAVILDYRAGQDDGCKLRVVGSWYSMTSYGIALPKGSKYKEMIDRKIVEYSHSGDLERTQRFWFSGTCKNVEENSRNSDQFGLLQSSSVFILLFAGIVIAAIILFADISFSSYISKKFQKVWFYENSSDKYAELNARIIENLLISKENSKIKTVCCANMDCLHEKNRLKKELVYLRSLINGKVYAEKNDQIYSQSIPNLTSAQDRDDDDCFSEKDNCLFNHVPNAQIQRKIFKLKSENMSEFSEFCKKRNELETVL</sequence>
<evidence type="ECO:0000256" key="15">
    <source>
        <dbReference type="SAM" id="Phobius"/>
    </source>
</evidence>
<dbReference type="AlphaFoldDB" id="M9R1C0"/>
<evidence type="ECO:0000256" key="9">
    <source>
        <dbReference type="ARBA" id="ARBA00023180"/>
    </source>
</evidence>
<evidence type="ECO:0000256" key="3">
    <source>
        <dbReference type="ARBA" id="ARBA00022475"/>
    </source>
</evidence>
<feature type="transmembrane region" description="Helical" evidence="15">
    <location>
        <begin position="283"/>
        <end position="309"/>
    </location>
</feature>
<evidence type="ECO:0000256" key="8">
    <source>
        <dbReference type="ARBA" id="ARBA00023170"/>
    </source>
</evidence>
<name>M9R1C0_BRAPC</name>
<dbReference type="InterPro" id="IPR001508">
    <property type="entry name" value="Iono_Glu_rcpt_met"/>
</dbReference>
<keyword evidence="11" id="KW-0407">Ion channel</keyword>
<keyword evidence="14" id="KW-1015">Disulfide bond</keyword>
<evidence type="ECO:0000256" key="1">
    <source>
        <dbReference type="ARBA" id="ARBA00004651"/>
    </source>
</evidence>
<keyword evidence="3" id="KW-1003">Cell membrane</keyword>
<protein>
    <submittedName>
        <fullName evidence="18">NMDA receptor 2</fullName>
    </submittedName>
</protein>
<feature type="transmembrane region" description="Helical" evidence="15">
    <location>
        <begin position="253"/>
        <end position="271"/>
    </location>
</feature>
<evidence type="ECO:0000256" key="13">
    <source>
        <dbReference type="PIRSR" id="PIRSR601508-2"/>
    </source>
</evidence>
<feature type="non-terminal residue" evidence="18">
    <location>
        <position position="1"/>
    </location>
</feature>
<feature type="binding site" evidence="12">
    <location>
        <position position="385"/>
    </location>
    <ligand>
        <name>L-glutamate</name>
        <dbReference type="ChEBI" id="CHEBI:29985"/>
    </ligand>
</feature>
<evidence type="ECO:0000259" key="16">
    <source>
        <dbReference type="SMART" id="SM00079"/>
    </source>
</evidence>
<keyword evidence="9" id="KW-0325">Glycoprotein</keyword>
<evidence type="ECO:0000313" key="18">
    <source>
        <dbReference type="EMBL" id="AGI63876.1"/>
    </source>
</evidence>
<dbReference type="InterPro" id="IPR015683">
    <property type="entry name" value="Ionotropic_Glu_rcpt"/>
</dbReference>
<keyword evidence="6" id="KW-0406">Ion transport</keyword>
<evidence type="ECO:0000256" key="11">
    <source>
        <dbReference type="ARBA" id="ARBA00023303"/>
    </source>
</evidence>